<name>C9SHV2_VERA1</name>
<protein>
    <recommendedName>
        <fullName evidence="5">Pentatricopeptide repeat protein</fullName>
    </recommendedName>
</protein>
<dbReference type="EMBL" id="DS985218">
    <property type="protein sequence ID" value="EEY18525.1"/>
    <property type="molecule type" value="Genomic_DNA"/>
</dbReference>
<dbReference type="OrthoDB" id="185373at2759"/>
<evidence type="ECO:0000313" key="3">
    <source>
        <dbReference type="EMBL" id="EEY18525.1"/>
    </source>
</evidence>
<reference evidence="4" key="1">
    <citation type="journal article" date="2011" name="PLoS Pathog.">
        <title>Comparative genomics yields insights into niche adaptation of plant vascular wilt pathogens.</title>
        <authorList>
            <person name="Klosterman S.J."/>
            <person name="Subbarao K.V."/>
            <person name="Kang S."/>
            <person name="Veronese P."/>
            <person name="Gold S.E."/>
            <person name="Thomma B.P.H.J."/>
            <person name="Chen Z."/>
            <person name="Henrissat B."/>
            <person name="Lee Y.-H."/>
            <person name="Park J."/>
            <person name="Garcia-Pedrajas M.D."/>
            <person name="Barbara D.J."/>
            <person name="Anchieta A."/>
            <person name="de Jonge R."/>
            <person name="Santhanam P."/>
            <person name="Maruthachalam K."/>
            <person name="Atallah Z."/>
            <person name="Amyotte S.G."/>
            <person name="Paz Z."/>
            <person name="Inderbitzin P."/>
            <person name="Hayes R.J."/>
            <person name="Heiman D.I."/>
            <person name="Young S."/>
            <person name="Zeng Q."/>
            <person name="Engels R."/>
            <person name="Galagan J."/>
            <person name="Cuomo C.A."/>
            <person name="Dobinson K.F."/>
            <person name="Ma L.-J."/>
        </authorList>
    </citation>
    <scope>NUCLEOTIDE SEQUENCE [LARGE SCALE GENOMIC DNA]</scope>
    <source>
        <strain evidence="4">VaMs.102 / ATCC MYA-4576 / FGSC 10136</strain>
    </source>
</reference>
<dbReference type="KEGG" id="val:VDBG_04634"/>
<dbReference type="RefSeq" id="XP_003005028.1">
    <property type="nucleotide sequence ID" value="XM_003004982.1"/>
</dbReference>
<organism evidence="4">
    <name type="scientific">Verticillium alfalfae (strain VaMs.102 / ATCC MYA-4576 / FGSC 10136)</name>
    <name type="common">Verticillium wilt of alfalfa</name>
    <name type="synonym">Verticillium albo-atrum</name>
    <dbReference type="NCBI Taxonomy" id="526221"/>
    <lineage>
        <taxon>Eukaryota</taxon>
        <taxon>Fungi</taxon>
        <taxon>Dikarya</taxon>
        <taxon>Ascomycota</taxon>
        <taxon>Pezizomycotina</taxon>
        <taxon>Sordariomycetes</taxon>
        <taxon>Hypocreomycetidae</taxon>
        <taxon>Glomerellales</taxon>
        <taxon>Plectosphaerellaceae</taxon>
        <taxon>Verticillium</taxon>
    </lineage>
</organism>
<dbReference type="Gene3D" id="1.25.40.10">
    <property type="entry name" value="Tetratricopeptide repeat domain"/>
    <property type="match status" value="1"/>
</dbReference>
<dbReference type="AlphaFoldDB" id="C9SHV2"/>
<proteinExistence type="predicted"/>
<dbReference type="PROSITE" id="PS51375">
    <property type="entry name" value="PPR"/>
    <property type="match status" value="1"/>
</dbReference>
<feature type="compositionally biased region" description="Basic residues" evidence="2">
    <location>
        <begin position="74"/>
        <end position="88"/>
    </location>
</feature>
<dbReference type="eggNOG" id="ENOG502S3E1">
    <property type="taxonomic scope" value="Eukaryota"/>
</dbReference>
<dbReference type="STRING" id="526221.C9SHV2"/>
<dbReference type="Proteomes" id="UP000008698">
    <property type="component" value="Unassembled WGS sequence"/>
</dbReference>
<dbReference type="HOGENOM" id="CLU_714111_0_0_1"/>
<evidence type="ECO:0000256" key="1">
    <source>
        <dbReference type="PROSITE-ProRule" id="PRU00708"/>
    </source>
</evidence>
<evidence type="ECO:0008006" key="5">
    <source>
        <dbReference type="Google" id="ProtNLM"/>
    </source>
</evidence>
<keyword evidence="4" id="KW-1185">Reference proteome</keyword>
<evidence type="ECO:0000313" key="4">
    <source>
        <dbReference type="Proteomes" id="UP000008698"/>
    </source>
</evidence>
<accession>C9SHV2</accession>
<dbReference type="InterPro" id="IPR011990">
    <property type="entry name" value="TPR-like_helical_dom_sf"/>
</dbReference>
<gene>
    <name evidence="3" type="ORF">VDBG_04634</name>
</gene>
<sequence length="387" mass="43581">MSHVHGRPFVRLQSHGTWVSRHRFRETIQQRDAGSAFASSGTPACQRRLPIHVFPEGIQPASIQINGLIGAWQRKRRRRRSAKGRQARMGHGQGAHPLCRPPQAARGAGGRRVHAGRQDEQHLRGRPNAQGDPGDVFAAGGELPGAEAAEAHGGLWVAFREAEISPDAFMLNQLMESHSQFGDIDEAQELYRSLVHQRGVKPDSYTFMALWKMIGVNRLQILSEDRAAGEIRLTRETFAETVRFAHVFKGQSLDGQLARKMLHTFRRLKDNLGLVVAMRALRAVFGYVPPEVLGLEMVVGTTNLAWDTATARQKLRLAKRKIDKWVEDRQKQLGRPVRTLDDMTPEERGLEMMEYLESEYLPAARNIEDDLADVAREMGVYDIVKDH</sequence>
<evidence type="ECO:0000256" key="2">
    <source>
        <dbReference type="SAM" id="MobiDB-lite"/>
    </source>
</evidence>
<feature type="repeat" description="PPR" evidence="1">
    <location>
        <begin position="167"/>
        <end position="202"/>
    </location>
</feature>
<dbReference type="GeneID" id="9530245"/>
<feature type="region of interest" description="Disordered" evidence="2">
    <location>
        <begin position="74"/>
        <end position="134"/>
    </location>
</feature>
<dbReference type="InterPro" id="IPR002885">
    <property type="entry name" value="PPR_rpt"/>
</dbReference>